<feature type="compositionally biased region" description="Basic and acidic residues" evidence="1">
    <location>
        <begin position="1"/>
        <end position="11"/>
    </location>
</feature>
<sequence length="207" mass="23596">MTVPHESKRPEPPPAATIGDTDHREAERSTKKVRRREHDAGEGETMESPHLSYKSMMASGHGSEEFEDTWEEEAEPEVEEGDIVITENEGGPVMKLSTTFKSKLKKPWDNAVVIKLMGKRIGYRVLKSKIHTMWKPRSTFRLIDLENDFFIVRFKDKTDALQALMGGPWAVFGHALSVQPWTADFRAVDGVIEKATVWVRFKEIPMD</sequence>
<name>A0A9Q0F3T0_9ROSI</name>
<proteinExistence type="predicted"/>
<dbReference type="PANTHER" id="PTHR31286">
    <property type="entry name" value="GLYCINE-RICH CELL WALL STRUCTURAL PROTEIN 1.8-LIKE"/>
    <property type="match status" value="1"/>
</dbReference>
<feature type="domain" description="DUF4283" evidence="2">
    <location>
        <begin position="107"/>
        <end position="186"/>
    </location>
</feature>
<protein>
    <recommendedName>
        <fullName evidence="2">DUF4283 domain-containing protein</fullName>
    </recommendedName>
</protein>
<evidence type="ECO:0000313" key="3">
    <source>
        <dbReference type="EMBL" id="KAJ4824142.1"/>
    </source>
</evidence>
<reference evidence="3" key="2">
    <citation type="journal article" date="2023" name="Plants (Basel)">
        <title>Annotation of the Turnera subulata (Passifloraceae) Draft Genome Reveals the S-Locus Evolved after the Divergence of Turneroideae from Passifloroideae in a Stepwise Manner.</title>
        <authorList>
            <person name="Henning P.M."/>
            <person name="Roalson E.H."/>
            <person name="Mir W."/>
            <person name="McCubbin A.G."/>
            <person name="Shore J.S."/>
        </authorList>
    </citation>
    <scope>NUCLEOTIDE SEQUENCE</scope>
    <source>
        <strain evidence="3">F60SS</strain>
    </source>
</reference>
<evidence type="ECO:0000256" key="1">
    <source>
        <dbReference type="SAM" id="MobiDB-lite"/>
    </source>
</evidence>
<dbReference type="InterPro" id="IPR040256">
    <property type="entry name" value="At4g02000-like"/>
</dbReference>
<dbReference type="OrthoDB" id="1001625at2759"/>
<accession>A0A9Q0F3T0</accession>
<evidence type="ECO:0000259" key="2">
    <source>
        <dbReference type="Pfam" id="PF14111"/>
    </source>
</evidence>
<dbReference type="InterPro" id="IPR025558">
    <property type="entry name" value="DUF4283"/>
</dbReference>
<gene>
    <name evidence="3" type="ORF">Tsubulata_043915</name>
</gene>
<dbReference type="Pfam" id="PF14111">
    <property type="entry name" value="DUF4283"/>
    <property type="match status" value="1"/>
</dbReference>
<organism evidence="3 4">
    <name type="scientific">Turnera subulata</name>
    <dbReference type="NCBI Taxonomy" id="218843"/>
    <lineage>
        <taxon>Eukaryota</taxon>
        <taxon>Viridiplantae</taxon>
        <taxon>Streptophyta</taxon>
        <taxon>Embryophyta</taxon>
        <taxon>Tracheophyta</taxon>
        <taxon>Spermatophyta</taxon>
        <taxon>Magnoliopsida</taxon>
        <taxon>eudicotyledons</taxon>
        <taxon>Gunneridae</taxon>
        <taxon>Pentapetalae</taxon>
        <taxon>rosids</taxon>
        <taxon>fabids</taxon>
        <taxon>Malpighiales</taxon>
        <taxon>Passifloraceae</taxon>
        <taxon>Turnera</taxon>
    </lineage>
</organism>
<reference evidence="3" key="1">
    <citation type="submission" date="2022-02" db="EMBL/GenBank/DDBJ databases">
        <authorList>
            <person name="Henning P.M."/>
            <person name="McCubbin A.G."/>
            <person name="Shore J.S."/>
        </authorList>
    </citation>
    <scope>NUCLEOTIDE SEQUENCE</scope>
    <source>
        <strain evidence="3">F60SS</strain>
        <tissue evidence="3">Leaves</tissue>
    </source>
</reference>
<evidence type="ECO:0000313" key="4">
    <source>
        <dbReference type="Proteomes" id="UP001141552"/>
    </source>
</evidence>
<dbReference type="Proteomes" id="UP001141552">
    <property type="component" value="Unassembled WGS sequence"/>
</dbReference>
<keyword evidence="4" id="KW-1185">Reference proteome</keyword>
<comment type="caution">
    <text evidence="3">The sequence shown here is derived from an EMBL/GenBank/DDBJ whole genome shotgun (WGS) entry which is preliminary data.</text>
</comment>
<feature type="region of interest" description="Disordered" evidence="1">
    <location>
        <begin position="1"/>
        <end position="66"/>
    </location>
</feature>
<dbReference type="AlphaFoldDB" id="A0A9Q0F3T0"/>
<feature type="compositionally biased region" description="Basic and acidic residues" evidence="1">
    <location>
        <begin position="20"/>
        <end position="41"/>
    </location>
</feature>
<dbReference type="EMBL" id="JAKUCV010007255">
    <property type="protein sequence ID" value="KAJ4824142.1"/>
    <property type="molecule type" value="Genomic_DNA"/>
</dbReference>
<dbReference type="PANTHER" id="PTHR31286:SF99">
    <property type="entry name" value="DUF4283 DOMAIN-CONTAINING PROTEIN"/>
    <property type="match status" value="1"/>
</dbReference>